<dbReference type="GO" id="GO:0046654">
    <property type="term" value="P:tetrahydrofolate biosynthetic process"/>
    <property type="evidence" value="ECO:0007669"/>
    <property type="project" value="UniProtKB-UniPathway"/>
</dbReference>
<evidence type="ECO:0000256" key="4">
    <source>
        <dbReference type="ARBA" id="ARBA00016218"/>
    </source>
</evidence>
<dbReference type="InterPro" id="IPR000550">
    <property type="entry name" value="Hppk"/>
</dbReference>
<dbReference type="PANTHER" id="PTHR43071">
    <property type="entry name" value="2-AMINO-4-HYDROXY-6-HYDROXYMETHYLDIHYDROPTERIDINE PYROPHOSPHOKINASE"/>
    <property type="match status" value="1"/>
</dbReference>
<dbReference type="Proteomes" id="UP000310532">
    <property type="component" value="Unassembled WGS sequence"/>
</dbReference>
<evidence type="ECO:0000256" key="8">
    <source>
        <dbReference type="ARBA" id="ARBA00022840"/>
    </source>
</evidence>
<comment type="caution">
    <text evidence="14">The sequence shown here is derived from an EMBL/GenBank/DDBJ whole genome shotgun (WGS) entry which is preliminary data.</text>
</comment>
<organism evidence="14 15">
    <name type="scientific">Bacteroides muris</name>
    <name type="common">ex Afrizal et al. 2022</name>
    <dbReference type="NCBI Taxonomy" id="2516960"/>
    <lineage>
        <taxon>Bacteria</taxon>
        <taxon>Pseudomonadati</taxon>
        <taxon>Bacteroidota</taxon>
        <taxon>Bacteroidia</taxon>
        <taxon>Bacteroidales</taxon>
        <taxon>Bacteroidaceae</taxon>
        <taxon>Bacteroides</taxon>
    </lineage>
</organism>
<keyword evidence="5 14" id="KW-0808">Transferase</keyword>
<dbReference type="RefSeq" id="WP_016272231.1">
    <property type="nucleotide sequence ID" value="NZ_SRYZ01000004.1"/>
</dbReference>
<evidence type="ECO:0000256" key="12">
    <source>
        <dbReference type="ARBA" id="ARBA00033413"/>
    </source>
</evidence>
<evidence type="ECO:0000256" key="3">
    <source>
        <dbReference type="ARBA" id="ARBA00013253"/>
    </source>
</evidence>
<dbReference type="GO" id="GO:0005524">
    <property type="term" value="F:ATP binding"/>
    <property type="evidence" value="ECO:0007669"/>
    <property type="project" value="UniProtKB-KW"/>
</dbReference>
<gene>
    <name evidence="14" type="primary">folK</name>
    <name evidence="14" type="ORF">E5355_03150</name>
</gene>
<feature type="domain" description="7,8-dihydro-6-hydroxymethylpterin-pyrophosphokinase" evidence="13">
    <location>
        <begin position="4"/>
        <end position="139"/>
    </location>
</feature>
<dbReference type="PANTHER" id="PTHR43071:SF1">
    <property type="entry name" value="2-AMINO-4-HYDROXY-6-HYDROXYMETHYLDIHYDROPTERIDINE PYROPHOSPHOKINASE"/>
    <property type="match status" value="1"/>
</dbReference>
<evidence type="ECO:0000256" key="1">
    <source>
        <dbReference type="ARBA" id="ARBA00005051"/>
    </source>
</evidence>
<evidence type="ECO:0000259" key="13">
    <source>
        <dbReference type="Pfam" id="PF01288"/>
    </source>
</evidence>
<sequence>MTVYFSLGTNLGDKEQNLRMAVLKIGKQIGEVISLSAFYATAPWGFSSDNTFLNAALCVETALAPLEVLRTTQEIEHEMGRTHKSVNAVYSDRVIDIDLLLCFADDGTHIVLDTLGLKLPHPLMRERDFVMRPLAEIAPRSVLEIAAGRGL</sequence>
<evidence type="ECO:0000256" key="5">
    <source>
        <dbReference type="ARBA" id="ARBA00022679"/>
    </source>
</evidence>
<dbReference type="NCBIfam" id="TIGR01498">
    <property type="entry name" value="folK"/>
    <property type="match status" value="1"/>
</dbReference>
<evidence type="ECO:0000256" key="7">
    <source>
        <dbReference type="ARBA" id="ARBA00022777"/>
    </source>
</evidence>
<evidence type="ECO:0000256" key="6">
    <source>
        <dbReference type="ARBA" id="ARBA00022741"/>
    </source>
</evidence>
<evidence type="ECO:0000313" key="15">
    <source>
        <dbReference type="Proteomes" id="UP000310532"/>
    </source>
</evidence>
<comment type="pathway">
    <text evidence="1">Cofactor biosynthesis; tetrahydrofolate biosynthesis; 2-amino-4-hydroxy-6-hydroxymethyl-7,8-dihydropteridine diphosphate from 7,8-dihydroneopterin triphosphate: step 4/4.</text>
</comment>
<evidence type="ECO:0000256" key="10">
    <source>
        <dbReference type="ARBA" id="ARBA00029409"/>
    </source>
</evidence>
<evidence type="ECO:0000313" key="14">
    <source>
        <dbReference type="EMBL" id="TGY08894.1"/>
    </source>
</evidence>
<dbReference type="Gene3D" id="3.30.70.560">
    <property type="entry name" value="7,8-Dihydro-6-hydroxymethylpterin-pyrophosphokinase HPPK"/>
    <property type="match status" value="1"/>
</dbReference>
<dbReference type="GO" id="GO:0003848">
    <property type="term" value="F:2-amino-4-hydroxy-6-hydroxymethyldihydropteridine diphosphokinase activity"/>
    <property type="evidence" value="ECO:0007669"/>
    <property type="project" value="UniProtKB-EC"/>
</dbReference>
<dbReference type="UniPathway" id="UPA00077">
    <property type="reaction ID" value="UER00155"/>
</dbReference>
<name>A0A4S2B6I9_9BACE</name>
<dbReference type="GO" id="GO:0046656">
    <property type="term" value="P:folic acid biosynthetic process"/>
    <property type="evidence" value="ECO:0007669"/>
    <property type="project" value="UniProtKB-KW"/>
</dbReference>
<comment type="similarity">
    <text evidence="2">Belongs to the HPPK family.</text>
</comment>
<evidence type="ECO:0000256" key="9">
    <source>
        <dbReference type="ARBA" id="ARBA00022909"/>
    </source>
</evidence>
<dbReference type="AlphaFoldDB" id="A0A4S2B6I9"/>
<dbReference type="EC" id="2.7.6.3" evidence="3"/>
<keyword evidence="15" id="KW-1185">Reference proteome</keyword>
<dbReference type="SUPFAM" id="SSF55083">
    <property type="entry name" value="6-hydroxymethyl-7,8-dihydropterin pyrophosphokinase, HPPK"/>
    <property type="match status" value="1"/>
</dbReference>
<protein>
    <recommendedName>
        <fullName evidence="4">2-amino-4-hydroxy-6-hydroxymethyldihydropteridine pyrophosphokinase</fullName>
        <ecNumber evidence="3">2.7.6.3</ecNumber>
    </recommendedName>
    <alternativeName>
        <fullName evidence="11">6-hydroxymethyl-7,8-dihydropterin pyrophosphokinase</fullName>
    </alternativeName>
    <alternativeName>
        <fullName evidence="12">7,8-dihydro-6-hydroxymethylpterin-pyrophosphokinase</fullName>
    </alternativeName>
</protein>
<keyword evidence="7 14" id="KW-0418">Kinase</keyword>
<accession>A0A4S2B6I9</accession>
<dbReference type="InterPro" id="IPR035907">
    <property type="entry name" value="Hppk_sf"/>
</dbReference>
<keyword evidence="9" id="KW-0289">Folate biosynthesis</keyword>
<keyword evidence="8" id="KW-0067">ATP-binding</keyword>
<comment type="function">
    <text evidence="10">Catalyzes the transfer of pyrophosphate from adenosine triphosphate (ATP) to 6-hydroxymethyl-7,8-dihydropterin, an enzymatic step in folate biosynthesis pathway.</text>
</comment>
<evidence type="ECO:0000256" key="11">
    <source>
        <dbReference type="ARBA" id="ARBA00029766"/>
    </source>
</evidence>
<dbReference type="Pfam" id="PF01288">
    <property type="entry name" value="HPPK"/>
    <property type="match status" value="1"/>
</dbReference>
<dbReference type="CDD" id="cd00483">
    <property type="entry name" value="HPPK"/>
    <property type="match status" value="1"/>
</dbReference>
<evidence type="ECO:0000256" key="2">
    <source>
        <dbReference type="ARBA" id="ARBA00005810"/>
    </source>
</evidence>
<reference evidence="14 15" key="1">
    <citation type="submission" date="2019-04" db="EMBL/GenBank/DDBJ databases">
        <title>Microbes associate with the intestines of laboratory mice.</title>
        <authorList>
            <person name="Navarre W."/>
            <person name="Wong E."/>
            <person name="Huang K."/>
            <person name="Tropini C."/>
            <person name="Ng K."/>
            <person name="Yu B."/>
        </authorList>
    </citation>
    <scope>NUCLEOTIDE SEQUENCE [LARGE SCALE GENOMIC DNA]</scope>
    <source>
        <strain evidence="14 15">NM69_E16B</strain>
    </source>
</reference>
<dbReference type="GO" id="GO:0016301">
    <property type="term" value="F:kinase activity"/>
    <property type="evidence" value="ECO:0007669"/>
    <property type="project" value="UniProtKB-KW"/>
</dbReference>
<dbReference type="EMBL" id="SRYZ01000004">
    <property type="protein sequence ID" value="TGY08894.1"/>
    <property type="molecule type" value="Genomic_DNA"/>
</dbReference>
<proteinExistence type="inferred from homology"/>
<keyword evidence="6" id="KW-0547">Nucleotide-binding</keyword>